<dbReference type="AlphaFoldDB" id="A0A7Z0ILK5"/>
<dbReference type="PANTHER" id="PTHR30579">
    <property type="entry name" value="TRANSCRIPTIONAL REGULATOR"/>
    <property type="match status" value="1"/>
</dbReference>
<dbReference type="InterPro" id="IPR036388">
    <property type="entry name" value="WH-like_DNA-bd_sf"/>
</dbReference>
<evidence type="ECO:0000259" key="5">
    <source>
        <dbReference type="PROSITE" id="PS50931"/>
    </source>
</evidence>
<dbReference type="GO" id="GO:0003700">
    <property type="term" value="F:DNA-binding transcription factor activity"/>
    <property type="evidence" value="ECO:0007669"/>
    <property type="project" value="InterPro"/>
</dbReference>
<evidence type="ECO:0000256" key="2">
    <source>
        <dbReference type="ARBA" id="ARBA00023015"/>
    </source>
</evidence>
<keyword evidence="2" id="KW-0805">Transcription regulation</keyword>
<keyword evidence="4" id="KW-0804">Transcription</keyword>
<dbReference type="PANTHER" id="PTHR30579:SF7">
    <property type="entry name" value="HTH-TYPE TRANSCRIPTIONAL REGULATOR LRHA-RELATED"/>
    <property type="match status" value="1"/>
</dbReference>
<dbReference type="EMBL" id="JACBZS010000001">
    <property type="protein sequence ID" value="NYI71661.1"/>
    <property type="molecule type" value="Genomic_DNA"/>
</dbReference>
<proteinExistence type="inferred from homology"/>
<dbReference type="InterPro" id="IPR005119">
    <property type="entry name" value="LysR_subst-bd"/>
</dbReference>
<dbReference type="InterPro" id="IPR036390">
    <property type="entry name" value="WH_DNA-bd_sf"/>
</dbReference>
<keyword evidence="3 6" id="KW-0238">DNA-binding</keyword>
<dbReference type="InterPro" id="IPR050176">
    <property type="entry name" value="LTTR"/>
</dbReference>
<comment type="caution">
    <text evidence="6">The sequence shown here is derived from an EMBL/GenBank/DDBJ whole genome shotgun (WGS) entry which is preliminary data.</text>
</comment>
<sequence length="307" mass="32723">MTPTPPGDVDHEGLDQGAFNPVWLRSFLAVASSRSFTRAANRLGLSQPAVSQQVRRLEDAAGRQLLVRDTRSVRLTDNGEAMAGFARTILAAQDEAVRYFSGSAMRGRLRFGAADELALGELPSVLREFRQSHPQLSLELTVTQSGTLRRRLDSGQLDLIFVNRADGADAADGRVVGRDRLVWVAPPGTVVDGGQPLPIVTYAAPSWSRSAALAALDNAGRAWRITCNTREVNGILAATRAGLGLCVLAASRIPPDLRIVDADLPTLPDVEMVLLTGRRAAPGPADALARAIANLAPSRLRKRGGDG</sequence>
<dbReference type="GO" id="GO:0003677">
    <property type="term" value="F:DNA binding"/>
    <property type="evidence" value="ECO:0007669"/>
    <property type="project" value="UniProtKB-KW"/>
</dbReference>
<dbReference type="Pfam" id="PF03466">
    <property type="entry name" value="LysR_substrate"/>
    <property type="match status" value="1"/>
</dbReference>
<evidence type="ECO:0000256" key="1">
    <source>
        <dbReference type="ARBA" id="ARBA00009437"/>
    </source>
</evidence>
<comment type="similarity">
    <text evidence="1">Belongs to the LysR transcriptional regulatory family.</text>
</comment>
<accession>A0A7Z0ILK5</accession>
<organism evidence="6 7">
    <name type="scientific">Naumannella cuiyingiana</name>
    <dbReference type="NCBI Taxonomy" id="1347891"/>
    <lineage>
        <taxon>Bacteria</taxon>
        <taxon>Bacillati</taxon>
        <taxon>Actinomycetota</taxon>
        <taxon>Actinomycetes</taxon>
        <taxon>Propionibacteriales</taxon>
        <taxon>Propionibacteriaceae</taxon>
        <taxon>Naumannella</taxon>
    </lineage>
</organism>
<keyword evidence="7" id="KW-1185">Reference proteome</keyword>
<dbReference type="SUPFAM" id="SSF46785">
    <property type="entry name" value="Winged helix' DNA-binding domain"/>
    <property type="match status" value="1"/>
</dbReference>
<dbReference type="FunFam" id="1.10.10.10:FF:000001">
    <property type="entry name" value="LysR family transcriptional regulator"/>
    <property type="match status" value="1"/>
</dbReference>
<dbReference type="PRINTS" id="PR00039">
    <property type="entry name" value="HTHLYSR"/>
</dbReference>
<dbReference type="SUPFAM" id="SSF53850">
    <property type="entry name" value="Periplasmic binding protein-like II"/>
    <property type="match status" value="1"/>
</dbReference>
<dbReference type="Proteomes" id="UP000527616">
    <property type="component" value="Unassembled WGS sequence"/>
</dbReference>
<evidence type="ECO:0000313" key="6">
    <source>
        <dbReference type="EMBL" id="NYI71661.1"/>
    </source>
</evidence>
<dbReference type="Gene3D" id="3.40.190.10">
    <property type="entry name" value="Periplasmic binding protein-like II"/>
    <property type="match status" value="2"/>
</dbReference>
<dbReference type="RefSeq" id="WP_179445459.1">
    <property type="nucleotide sequence ID" value="NZ_JACBZS010000001.1"/>
</dbReference>
<gene>
    <name evidence="6" type="ORF">GGQ54_002221</name>
</gene>
<protein>
    <submittedName>
        <fullName evidence="6">DNA-binding transcriptional LysR family regulator</fullName>
    </submittedName>
</protein>
<reference evidence="6 7" key="1">
    <citation type="submission" date="2020-07" db="EMBL/GenBank/DDBJ databases">
        <title>Sequencing the genomes of 1000 actinobacteria strains.</title>
        <authorList>
            <person name="Klenk H.-P."/>
        </authorList>
    </citation>
    <scope>NUCLEOTIDE SEQUENCE [LARGE SCALE GENOMIC DNA]</scope>
    <source>
        <strain evidence="6 7">DSM 103164</strain>
    </source>
</reference>
<dbReference type="PROSITE" id="PS50931">
    <property type="entry name" value="HTH_LYSR"/>
    <property type="match status" value="1"/>
</dbReference>
<dbReference type="InterPro" id="IPR000847">
    <property type="entry name" value="LysR_HTH_N"/>
</dbReference>
<evidence type="ECO:0000256" key="3">
    <source>
        <dbReference type="ARBA" id="ARBA00023125"/>
    </source>
</evidence>
<dbReference type="Pfam" id="PF00126">
    <property type="entry name" value="HTH_1"/>
    <property type="match status" value="1"/>
</dbReference>
<name>A0A7Z0ILK5_9ACTN</name>
<evidence type="ECO:0000256" key="4">
    <source>
        <dbReference type="ARBA" id="ARBA00023163"/>
    </source>
</evidence>
<dbReference type="Gene3D" id="1.10.10.10">
    <property type="entry name" value="Winged helix-like DNA-binding domain superfamily/Winged helix DNA-binding domain"/>
    <property type="match status" value="1"/>
</dbReference>
<evidence type="ECO:0000313" key="7">
    <source>
        <dbReference type="Proteomes" id="UP000527616"/>
    </source>
</evidence>
<feature type="domain" description="HTH lysR-type" evidence="5">
    <location>
        <begin position="23"/>
        <end position="76"/>
    </location>
</feature>